<keyword evidence="3" id="KW-1185">Reference proteome</keyword>
<accession>A0AAV4NGH0</accession>
<dbReference type="AlphaFoldDB" id="A0AAV4NGH0"/>
<feature type="compositionally biased region" description="Low complexity" evidence="1">
    <location>
        <begin position="49"/>
        <end position="61"/>
    </location>
</feature>
<feature type="compositionally biased region" description="Polar residues" evidence="1">
    <location>
        <begin position="131"/>
        <end position="142"/>
    </location>
</feature>
<proteinExistence type="predicted"/>
<evidence type="ECO:0000256" key="1">
    <source>
        <dbReference type="SAM" id="MobiDB-lite"/>
    </source>
</evidence>
<feature type="region of interest" description="Disordered" evidence="1">
    <location>
        <begin position="1"/>
        <end position="78"/>
    </location>
</feature>
<feature type="compositionally biased region" description="Polar residues" evidence="1">
    <location>
        <begin position="165"/>
        <end position="176"/>
    </location>
</feature>
<name>A0AAV4NGH0_CAEEX</name>
<protein>
    <submittedName>
        <fullName evidence="2">Uncharacterized protein</fullName>
    </submittedName>
</protein>
<feature type="compositionally biased region" description="Basic and acidic residues" evidence="1">
    <location>
        <begin position="154"/>
        <end position="163"/>
    </location>
</feature>
<comment type="caution">
    <text evidence="2">The sequence shown here is derived from an EMBL/GenBank/DDBJ whole genome shotgun (WGS) entry which is preliminary data.</text>
</comment>
<gene>
    <name evidence="2" type="ORF">CEXT_370371</name>
</gene>
<reference evidence="2 3" key="1">
    <citation type="submission" date="2021-06" db="EMBL/GenBank/DDBJ databases">
        <title>Caerostris extrusa draft genome.</title>
        <authorList>
            <person name="Kono N."/>
            <person name="Arakawa K."/>
        </authorList>
    </citation>
    <scope>NUCLEOTIDE SEQUENCE [LARGE SCALE GENOMIC DNA]</scope>
</reference>
<evidence type="ECO:0000313" key="2">
    <source>
        <dbReference type="EMBL" id="GIX82880.1"/>
    </source>
</evidence>
<dbReference type="EMBL" id="BPLR01003270">
    <property type="protein sequence ID" value="GIX82880.1"/>
    <property type="molecule type" value="Genomic_DNA"/>
</dbReference>
<organism evidence="2 3">
    <name type="scientific">Caerostris extrusa</name>
    <name type="common">Bark spider</name>
    <name type="synonym">Caerostris bankana</name>
    <dbReference type="NCBI Taxonomy" id="172846"/>
    <lineage>
        <taxon>Eukaryota</taxon>
        <taxon>Metazoa</taxon>
        <taxon>Ecdysozoa</taxon>
        <taxon>Arthropoda</taxon>
        <taxon>Chelicerata</taxon>
        <taxon>Arachnida</taxon>
        <taxon>Araneae</taxon>
        <taxon>Araneomorphae</taxon>
        <taxon>Entelegynae</taxon>
        <taxon>Araneoidea</taxon>
        <taxon>Araneidae</taxon>
        <taxon>Caerostris</taxon>
    </lineage>
</organism>
<sequence length="228" mass="24284">MSSTASLSSRRRRQVPRGSEAVLRRGGAPGPRAQRHGHGGTSARGSGSGSSTTDSPPSGGTCRRATQEEAEQDGDSPIGHRLHQATAILAGSHPRLLECSAFRAAAQLGPGRKVVGHRKLGGGDGRMVTRSAGSSPQTSLSPDTDLIDFSPPSPKRERGKLQEFRPQQCTTDSSTAPWKGPLITSRTILRIVLGRNRIRPSFAVRIHFCEILKIDIITTLVSGDSLRL</sequence>
<feature type="region of interest" description="Disordered" evidence="1">
    <location>
        <begin position="113"/>
        <end position="176"/>
    </location>
</feature>
<feature type="compositionally biased region" description="Gly residues" evidence="1">
    <location>
        <begin position="39"/>
        <end position="48"/>
    </location>
</feature>
<dbReference type="Proteomes" id="UP001054945">
    <property type="component" value="Unassembled WGS sequence"/>
</dbReference>
<evidence type="ECO:0000313" key="3">
    <source>
        <dbReference type="Proteomes" id="UP001054945"/>
    </source>
</evidence>